<dbReference type="EMBL" id="WTVR01000043">
    <property type="protein sequence ID" value="NMF90495.1"/>
    <property type="molecule type" value="Genomic_DNA"/>
</dbReference>
<evidence type="ECO:0000256" key="2">
    <source>
        <dbReference type="ARBA" id="ARBA00022475"/>
    </source>
</evidence>
<dbReference type="InterPro" id="IPR038766">
    <property type="entry name" value="Membrane_comp_ABC_pdt"/>
</dbReference>
<feature type="transmembrane region" description="Helical" evidence="6">
    <location>
        <begin position="463"/>
        <end position="487"/>
    </location>
</feature>
<feature type="domain" description="ABC3 transporter permease C-terminal" evidence="7">
    <location>
        <begin position="710"/>
        <end position="823"/>
    </location>
</feature>
<reference evidence="8 9" key="1">
    <citation type="submission" date="2019-12" db="EMBL/GenBank/DDBJ databases">
        <title>Comparative genomics gives insights into the taxonomy of the Azoarcus-Aromatoleum group and reveals separate origins of nif in the plant-associated Azoarcus and non-plant-associated Aromatoleum sub-groups.</title>
        <authorList>
            <person name="Lafos M."/>
            <person name="Maluk M."/>
            <person name="Batista M."/>
            <person name="Junghare M."/>
            <person name="Carmona M."/>
            <person name="Faoro H."/>
            <person name="Cruz L.M."/>
            <person name="Battistoni F."/>
            <person name="De Souza E."/>
            <person name="Pedrosa F."/>
            <person name="Chen W.-M."/>
            <person name="Poole P.S."/>
            <person name="Dixon R.A."/>
            <person name="James E.K."/>
        </authorList>
    </citation>
    <scope>NUCLEOTIDE SEQUENCE [LARGE SCALE GENOMIC DNA]</scope>
    <source>
        <strain evidence="8 9">ToN1</strain>
    </source>
</reference>
<keyword evidence="4 6" id="KW-1133">Transmembrane helix</keyword>
<evidence type="ECO:0000259" key="7">
    <source>
        <dbReference type="Pfam" id="PF02687"/>
    </source>
</evidence>
<gene>
    <name evidence="8" type="ORF">GPA26_18650</name>
</gene>
<comment type="subcellular location">
    <subcellularLocation>
        <location evidence="1">Cell membrane</location>
        <topology evidence="1">Multi-pass membrane protein</topology>
    </subcellularLocation>
</comment>
<comment type="caution">
    <text evidence="8">The sequence shown here is derived from an EMBL/GenBank/DDBJ whole genome shotgun (WGS) entry which is preliminary data.</text>
</comment>
<proteinExistence type="predicted"/>
<keyword evidence="9" id="KW-1185">Reference proteome</keyword>
<evidence type="ECO:0000313" key="9">
    <source>
        <dbReference type="Proteomes" id="UP000652074"/>
    </source>
</evidence>
<evidence type="ECO:0000256" key="1">
    <source>
        <dbReference type="ARBA" id="ARBA00004651"/>
    </source>
</evidence>
<dbReference type="Pfam" id="PF02687">
    <property type="entry name" value="FtsX"/>
    <property type="match status" value="2"/>
</dbReference>
<dbReference type="RefSeq" id="WP_169207831.1">
    <property type="nucleotide sequence ID" value="NZ_CP059560.1"/>
</dbReference>
<keyword evidence="5 6" id="KW-0472">Membrane</keyword>
<feature type="transmembrane region" description="Helical" evidence="6">
    <location>
        <begin position="793"/>
        <end position="813"/>
    </location>
</feature>
<accession>A0ABX1MVY0</accession>
<feature type="transmembrane region" description="Helical" evidence="6">
    <location>
        <begin position="300"/>
        <end position="326"/>
    </location>
</feature>
<feature type="transmembrane region" description="Helical" evidence="6">
    <location>
        <begin position="393"/>
        <end position="411"/>
    </location>
</feature>
<evidence type="ECO:0000256" key="5">
    <source>
        <dbReference type="ARBA" id="ARBA00023136"/>
    </source>
</evidence>
<keyword evidence="3 6" id="KW-0812">Transmembrane</keyword>
<dbReference type="PANTHER" id="PTHR30287">
    <property type="entry name" value="MEMBRANE COMPONENT OF PREDICTED ABC SUPERFAMILY METABOLITE UPTAKE TRANSPORTER"/>
    <property type="match status" value="1"/>
</dbReference>
<evidence type="ECO:0000256" key="4">
    <source>
        <dbReference type="ARBA" id="ARBA00022989"/>
    </source>
</evidence>
<evidence type="ECO:0000256" key="6">
    <source>
        <dbReference type="SAM" id="Phobius"/>
    </source>
</evidence>
<name>A0ABX1MVY0_9RHOO</name>
<feature type="transmembrane region" description="Helical" evidence="6">
    <location>
        <begin position="256"/>
        <end position="274"/>
    </location>
</feature>
<feature type="transmembrane region" description="Helical" evidence="6">
    <location>
        <begin position="423"/>
        <end position="442"/>
    </location>
</feature>
<feature type="transmembrane region" description="Helical" evidence="6">
    <location>
        <begin position="703"/>
        <end position="726"/>
    </location>
</feature>
<feature type="transmembrane region" description="Helical" evidence="6">
    <location>
        <begin position="346"/>
        <end position="372"/>
    </location>
</feature>
<evidence type="ECO:0000256" key="3">
    <source>
        <dbReference type="ARBA" id="ARBA00022692"/>
    </source>
</evidence>
<protein>
    <submittedName>
        <fullName evidence="8">FtsX-like permease family protein</fullName>
    </submittedName>
</protein>
<feature type="domain" description="ABC3 transporter permease C-terminal" evidence="7">
    <location>
        <begin position="259"/>
        <end position="365"/>
    </location>
</feature>
<dbReference type="InterPro" id="IPR003838">
    <property type="entry name" value="ABC3_permease_C"/>
</dbReference>
<dbReference type="PANTHER" id="PTHR30287:SF1">
    <property type="entry name" value="INNER MEMBRANE PROTEIN"/>
    <property type="match status" value="1"/>
</dbReference>
<feature type="transmembrane region" description="Helical" evidence="6">
    <location>
        <begin position="758"/>
        <end position="781"/>
    </location>
</feature>
<keyword evidence="2" id="KW-1003">Cell membrane</keyword>
<organism evidence="8 9">
    <name type="scientific">Aromatoleum petrolei</name>
    <dbReference type="NCBI Taxonomy" id="76116"/>
    <lineage>
        <taxon>Bacteria</taxon>
        <taxon>Pseudomonadati</taxon>
        <taxon>Pseudomonadota</taxon>
        <taxon>Betaproteobacteria</taxon>
        <taxon>Rhodocyclales</taxon>
        <taxon>Rhodocyclaceae</taxon>
        <taxon>Aromatoleum</taxon>
    </lineage>
</organism>
<dbReference type="Proteomes" id="UP000652074">
    <property type="component" value="Unassembled WGS sequence"/>
</dbReference>
<sequence length="831" mass="89606">MNTLRLALRMMMRDLRAGELHLLGLAIVIAVACLTSVGFLADRVGRGLDREANQLLGGDLLLRADHPWDESYRSEAGRLGLRHTGTVLFTSMVSTETAAQLAGVKVVGAGYPLRGHIRIATEPAHVDAIVDRIPARGEVWLDERLQAALGVAVGDRVGLGRLELKVGGTVTFESDRGANFFSLLPRAIFNVEDLAESGLLIQGSRATWRLHVAGEPDAVAAFERWAKTRLGRGETLESIENARPEVRNALDQAQRFLRLAALLTVILAAVAIGISARRFMQRHLDACAVLRCLGARQTQVVSIVVGEFALFGLAAAALGASLGWAVQLGLARILVQIMNTTLPSPSLVPFAHGIAVGVMLLVGFVLPQLLRLGRVSTLRVLRREIVLVEGRSASAWGAGVLALLVLVFWIAQDLRLGAQVAGGFAIALALYAAFAAGFLHLLGRLRGIASLGGGGWRYGIASLVRRTGASVVQIVALGVGMTALLLLSIVRADLLDDWRGMTPPDAPNRFVINIQPDQREALSTSFLARGLPEPDIRPMIRGRLESINGKSVRPDDYDNERTRRLAEREFNLSYGSGLPDGNVVVGGRWHGTDTAAQFSVERGLAETFSLKVGDRVRFNVAGRLVEAPITSIRDLKWDSMRVNFFFIASPGVLEEDPASLITSFRLPPGDQRFTTDLVREFPNLSIIDIDSVIAQMRAMTDKLILIVESVFAFAVLSGFLVLFSALQSTHDERDYELAMLRTLGARNAHLRRALVTEFVALAGLACGLAGGGAAILGWILARYAFDMPYVPNPVSLGGAMLASAFTVVAAGWIGTRKLLARSPTASLRRLA</sequence>
<evidence type="ECO:0000313" key="8">
    <source>
        <dbReference type="EMBL" id="NMF90495.1"/>
    </source>
</evidence>
<dbReference type="PROSITE" id="PS51257">
    <property type="entry name" value="PROKAR_LIPOPROTEIN"/>
    <property type="match status" value="1"/>
</dbReference>